<dbReference type="EMBL" id="UFAJ01000138">
    <property type="protein sequence ID" value="SSD59415.1"/>
    <property type="molecule type" value="Genomic_DNA"/>
</dbReference>
<keyword evidence="3 4" id="KW-0268">Exocytosis</keyword>
<keyword evidence="2 4" id="KW-0813">Transport</keyword>
<keyword evidence="7" id="KW-1185">Reference proteome</keyword>
<dbReference type="GO" id="GO:0015031">
    <property type="term" value="P:protein transport"/>
    <property type="evidence" value="ECO:0007669"/>
    <property type="project" value="UniProtKB-KW"/>
</dbReference>
<dbReference type="AlphaFoldDB" id="A0A376B3Z3"/>
<evidence type="ECO:0000313" key="6">
    <source>
        <dbReference type="EMBL" id="SSD59415.1"/>
    </source>
</evidence>
<dbReference type="PANTHER" id="PTHR13043">
    <property type="entry name" value="EXOCYST COMPLEX COMPONENT SEC5"/>
    <property type="match status" value="1"/>
</dbReference>
<feature type="domain" description="Exocyst complex component EXOC2/Sec5 N-terminal" evidence="5">
    <location>
        <begin position="77"/>
        <end position="862"/>
    </location>
</feature>
<evidence type="ECO:0000256" key="4">
    <source>
        <dbReference type="RuleBase" id="RU365069"/>
    </source>
</evidence>
<sequence length="864" mass="99553">MNSQKSDDKNAFKIDPTTLLNAYGLSSLDPTVSWDSNSNSKQYSFPAEVNKDNSYDILNELMSSQRGENITNINDIDPLNGNSLTNALTSVKDPQIYSINSVRFNSKLFLQNIHSQDTFADLTRDLDTLDVSLQKQSAQLKQLVQSQFFRYVRSKNNLDHIYENFSKNDDKKLDSLDVAVAETSREGTMFLKHLIDSNERLKNFRKTIEYVEANTSLINLPYVLKKHLNNGDYTNLMFDYKTTKENTKYTVTANNNIKDSSRMNSKENIGPVEQKVWGEIEAIMVQYRQYLWNKLMENKLKLETADDFLPLISTLLDLKSGQNPIMSWISSRLENIHEELIKTNQKLLFKLDTLRRNIKSKGSAAHLSFYLQFSNSADFQKRGLVDSPMIIEMWLFIIKYVLNIEQIVQRFINIWEHVRNFLDGTYQQSLLNDKKRENILAGSTGSIDFEFYLKLEKYQIHDVIKEGSKFIDKLVDILSSFFSTSEDNNDYFVPPSSNNLSCLRYLPKIIDPIIRFTTELGQLKISSECVEKLKRVDYTVLSQCISAINSTKLRDLANFDQLEDWKGYDSTITALKCTKIPLIVRNINLLTIKTVRDLVFAYEKLPVINGVSIVNYPPKTLLTGIELQQINSLETVLESILKNAAKNKDNPRNLKTLLTLNNILVLKNEVFPFILKKFDEAFDIQLSQKNLKVFPILEKMHSSILANYKSDLRYSLKSVIESSFNSINWTTYTTKTFKVSDYILETLMILVQVHKDCSTAAPHMCQEVLIDAQQFIAELLFKLFKPFEGRISADGLLKMVLDIQFFTKTLQNILDPQSDAVFKSCLQFCFQNDTNKVNQYLKEIEPVVNSNLSRTFIQFGSFKT</sequence>
<dbReference type="PANTHER" id="PTHR13043:SF1">
    <property type="entry name" value="EXOCYST COMPLEX COMPONENT 2"/>
    <property type="match status" value="1"/>
</dbReference>
<dbReference type="InterPro" id="IPR029175">
    <property type="entry name" value="EXOC2/Sec5"/>
</dbReference>
<keyword evidence="4" id="KW-0653">Protein transport</keyword>
<evidence type="ECO:0000256" key="1">
    <source>
        <dbReference type="ARBA" id="ARBA00010578"/>
    </source>
</evidence>
<dbReference type="GO" id="GO:0000145">
    <property type="term" value="C:exocyst"/>
    <property type="evidence" value="ECO:0007669"/>
    <property type="project" value="UniProtKB-UniRule"/>
</dbReference>
<dbReference type="VEuPathDB" id="FungiDB:SCODWIG_01176"/>
<organism evidence="6 7">
    <name type="scientific">Saccharomycodes ludwigii</name>
    <dbReference type="NCBI Taxonomy" id="36035"/>
    <lineage>
        <taxon>Eukaryota</taxon>
        <taxon>Fungi</taxon>
        <taxon>Dikarya</taxon>
        <taxon>Ascomycota</taxon>
        <taxon>Saccharomycotina</taxon>
        <taxon>Saccharomycetes</taxon>
        <taxon>Saccharomycodales</taxon>
        <taxon>Saccharomycodaceae</taxon>
        <taxon>Saccharomycodes</taxon>
    </lineage>
</organism>
<evidence type="ECO:0000259" key="5">
    <source>
        <dbReference type="Pfam" id="PF15469"/>
    </source>
</evidence>
<comment type="subunit">
    <text evidence="4">Component of the exocyst complex.</text>
</comment>
<gene>
    <name evidence="6" type="ORF">SCODWIG_01176</name>
</gene>
<evidence type="ECO:0000256" key="2">
    <source>
        <dbReference type="ARBA" id="ARBA00022448"/>
    </source>
</evidence>
<comment type="similarity">
    <text evidence="1 4">Belongs to the SEC5 family.</text>
</comment>
<evidence type="ECO:0000256" key="3">
    <source>
        <dbReference type="ARBA" id="ARBA00022483"/>
    </source>
</evidence>
<comment type="function">
    <text evidence="4">Component of the exocyst complex involved in the docking of exocytic vesicles with fusion sites on the plasma membrane.</text>
</comment>
<reference evidence="7" key="1">
    <citation type="submission" date="2018-06" db="EMBL/GenBank/DDBJ databases">
        <authorList>
            <person name="Guldener U."/>
        </authorList>
    </citation>
    <scope>NUCLEOTIDE SEQUENCE [LARGE SCALE GENOMIC DNA]</scope>
    <source>
        <strain evidence="7">UTAD17</strain>
    </source>
</reference>
<dbReference type="InterPro" id="IPR039481">
    <property type="entry name" value="EXOC2/Sec5_N_dom"/>
</dbReference>
<name>A0A376B3Z3_9ASCO</name>
<dbReference type="Proteomes" id="UP000262825">
    <property type="component" value="Unassembled WGS sequence"/>
</dbReference>
<dbReference type="Pfam" id="PF15469">
    <property type="entry name" value="Sec5"/>
    <property type="match status" value="1"/>
</dbReference>
<dbReference type="GO" id="GO:0006893">
    <property type="term" value="P:Golgi to plasma membrane transport"/>
    <property type="evidence" value="ECO:0007669"/>
    <property type="project" value="UniProtKB-UniRule"/>
</dbReference>
<protein>
    <recommendedName>
        <fullName evidence="4">Exocyst complex component SEC5</fullName>
    </recommendedName>
</protein>
<dbReference type="GO" id="GO:0006887">
    <property type="term" value="P:exocytosis"/>
    <property type="evidence" value="ECO:0007669"/>
    <property type="project" value="UniProtKB-KW"/>
</dbReference>
<evidence type="ECO:0000313" key="7">
    <source>
        <dbReference type="Proteomes" id="UP000262825"/>
    </source>
</evidence>
<accession>A0A376B3Z3</accession>
<proteinExistence type="inferred from homology"/>